<proteinExistence type="predicted"/>
<sequence>MCLNIEGTISESVFDESITGVTSLLYYIGYSVSVVALLFAMFIFLYFNVKLEFVPELLTPGAWIRNPKWTFFGEEYKKIMSDKEKG</sequence>
<comment type="caution">
    <text evidence="2">The sequence shown here is derived from an EMBL/GenBank/DDBJ whole genome shotgun (WGS) entry which is preliminary data.</text>
</comment>
<keyword evidence="1" id="KW-0472">Membrane</keyword>
<evidence type="ECO:0000313" key="2">
    <source>
        <dbReference type="EMBL" id="KAK6627200.1"/>
    </source>
</evidence>
<evidence type="ECO:0000256" key="1">
    <source>
        <dbReference type="SAM" id="Phobius"/>
    </source>
</evidence>
<keyword evidence="1" id="KW-0812">Transmembrane</keyword>
<keyword evidence="3" id="KW-1185">Reference proteome</keyword>
<name>A0ABR1ATD8_POLSC</name>
<keyword evidence="1" id="KW-1133">Transmembrane helix</keyword>
<gene>
    <name evidence="2" type="ORF">RUM44_009677</name>
</gene>
<feature type="transmembrane region" description="Helical" evidence="1">
    <location>
        <begin position="24"/>
        <end position="47"/>
    </location>
</feature>
<accession>A0ABR1ATD8</accession>
<dbReference type="Proteomes" id="UP001359485">
    <property type="component" value="Unassembled WGS sequence"/>
</dbReference>
<protein>
    <submittedName>
        <fullName evidence="2">Uncharacterized protein</fullName>
    </submittedName>
</protein>
<dbReference type="EMBL" id="JAWJWF010000045">
    <property type="protein sequence ID" value="KAK6627200.1"/>
    <property type="molecule type" value="Genomic_DNA"/>
</dbReference>
<reference evidence="2 3" key="1">
    <citation type="submission" date="2023-09" db="EMBL/GenBank/DDBJ databases">
        <title>Genomes of two closely related lineages of the louse Polyplax serrata with different host specificities.</title>
        <authorList>
            <person name="Martinu J."/>
            <person name="Tarabai H."/>
            <person name="Stefka J."/>
            <person name="Hypsa V."/>
        </authorList>
    </citation>
    <scope>NUCLEOTIDE SEQUENCE [LARGE SCALE GENOMIC DNA]</scope>
    <source>
        <strain evidence="2">98ZLc_SE</strain>
    </source>
</reference>
<evidence type="ECO:0000313" key="3">
    <source>
        <dbReference type="Proteomes" id="UP001359485"/>
    </source>
</evidence>
<organism evidence="2 3">
    <name type="scientific">Polyplax serrata</name>
    <name type="common">Common mouse louse</name>
    <dbReference type="NCBI Taxonomy" id="468196"/>
    <lineage>
        <taxon>Eukaryota</taxon>
        <taxon>Metazoa</taxon>
        <taxon>Ecdysozoa</taxon>
        <taxon>Arthropoda</taxon>
        <taxon>Hexapoda</taxon>
        <taxon>Insecta</taxon>
        <taxon>Pterygota</taxon>
        <taxon>Neoptera</taxon>
        <taxon>Paraneoptera</taxon>
        <taxon>Psocodea</taxon>
        <taxon>Troctomorpha</taxon>
        <taxon>Phthiraptera</taxon>
        <taxon>Anoplura</taxon>
        <taxon>Polyplacidae</taxon>
        <taxon>Polyplax</taxon>
    </lineage>
</organism>